<dbReference type="EMBL" id="CP025084">
    <property type="protein sequence ID" value="AUH05887.1"/>
    <property type="molecule type" value="Genomic_DNA"/>
</dbReference>
<keyword evidence="8 11" id="KW-1133">Transmembrane helix</keyword>
<dbReference type="AlphaFoldDB" id="A0A2I5TAI4"/>
<keyword evidence="7 11" id="KW-0630">Potassium</keyword>
<dbReference type="PANTHER" id="PTHR30042:SF2">
    <property type="entry name" value="POTASSIUM-TRANSPORTING ATPASE KDPC SUBUNIT"/>
    <property type="match status" value="1"/>
</dbReference>
<reference evidence="13" key="4">
    <citation type="submission" date="2017-11" db="EMBL/GenBank/DDBJ databases">
        <title>Complete genome sequence of Serratia sp. ATCC 39006.</title>
        <authorList>
            <person name="Hampton H.G."/>
            <person name="Jackson S.A."/>
            <person name="Jauregui R."/>
            <person name="Poulter G.T.M."/>
            <person name="Salmond G.P.C."/>
            <person name="Fineran P.C."/>
        </authorList>
    </citation>
    <scope>NUCLEOTIDE SEQUENCE</scope>
    <source>
        <strain evidence="13">ATCC 39006</strain>
    </source>
</reference>
<dbReference type="Pfam" id="PF02669">
    <property type="entry name" value="KdpC"/>
    <property type="match status" value="1"/>
</dbReference>
<dbReference type="HAMAP" id="MF_00276">
    <property type="entry name" value="KdpC"/>
    <property type="match status" value="1"/>
</dbReference>
<proteinExistence type="inferred from homology"/>
<protein>
    <recommendedName>
        <fullName evidence="11">Potassium-transporting ATPase KdpC subunit</fullName>
    </recommendedName>
    <alternativeName>
        <fullName evidence="11">ATP phosphohydrolase [potassium-transporting] C chain</fullName>
    </alternativeName>
    <alternativeName>
        <fullName evidence="11">Potassium-binding and translocating subunit C</fullName>
    </alternativeName>
    <alternativeName>
        <fullName evidence="11">Potassium-translocating ATPase C chain</fullName>
    </alternativeName>
</protein>
<sequence length="191" mass="20338">MRYVRSSILLLLLLALITGLAYPLLVTGLGQWLFPSQANGSLIYRQDKAVGSALIGQSFSRDGYFLGRPSATADNTYNTLASGGSNLAGNNPALDKAISQSVDGWHKRIGNTEPVPVDLVTSSASGLDPNISPQAAYYQAGHIAQVRGISREQVEQLINRTIQNPQPAFAGGPVVNVLLLNMALDQLKPLP</sequence>
<dbReference type="GO" id="GO:0016787">
    <property type="term" value="F:hydrolase activity"/>
    <property type="evidence" value="ECO:0007669"/>
    <property type="project" value="UniProtKB-KW"/>
</dbReference>
<evidence type="ECO:0000313" key="13">
    <source>
        <dbReference type="EMBL" id="AUH05887.1"/>
    </source>
</evidence>
<keyword evidence="3 11" id="KW-0633">Potassium transport</keyword>
<evidence type="ECO:0000256" key="8">
    <source>
        <dbReference type="ARBA" id="ARBA00022989"/>
    </source>
</evidence>
<reference evidence="12 15" key="3">
    <citation type="submission" date="2017-11" db="EMBL/GenBank/DDBJ databases">
        <title>Complete genome sequence of Serratia sp. ATCC 39006 LacA.</title>
        <authorList>
            <person name="Hampton H.G."/>
            <person name="Jackson S.A."/>
            <person name="Jauregui R."/>
            <person name="Poulter G.T.M."/>
            <person name="Salmond G.P.C."/>
            <person name="Fineran P.C."/>
        </authorList>
    </citation>
    <scope>NUCLEOTIDE SEQUENCE [LARGE SCALE GENOMIC DNA]</scope>
    <source>
        <strain evidence="12 15">ATCC 39006</strain>
    </source>
</reference>
<evidence type="ECO:0000256" key="1">
    <source>
        <dbReference type="ARBA" id="ARBA00022448"/>
    </source>
</evidence>
<comment type="subunit">
    <text evidence="11">The system is composed of three essential subunits: KdpA, KdpB and KdpC.</text>
</comment>
<dbReference type="GO" id="GO:0008556">
    <property type="term" value="F:P-type potassium transmembrane transporter activity"/>
    <property type="evidence" value="ECO:0007669"/>
    <property type="project" value="InterPro"/>
</dbReference>
<dbReference type="NCBIfam" id="NF001454">
    <property type="entry name" value="PRK00315.1"/>
    <property type="match status" value="1"/>
</dbReference>
<comment type="subcellular location">
    <subcellularLocation>
        <location evidence="11">Cell membrane</location>
        <topology evidence="11">Single-pass membrane protein</topology>
    </subcellularLocation>
</comment>
<evidence type="ECO:0000256" key="9">
    <source>
        <dbReference type="ARBA" id="ARBA00023065"/>
    </source>
</evidence>
<dbReference type="PANTHER" id="PTHR30042">
    <property type="entry name" value="POTASSIUM-TRANSPORTING ATPASE C CHAIN"/>
    <property type="match status" value="1"/>
</dbReference>
<evidence type="ECO:0000256" key="2">
    <source>
        <dbReference type="ARBA" id="ARBA00022475"/>
    </source>
</evidence>
<keyword evidence="2 11" id="KW-1003">Cell membrane</keyword>
<evidence type="ECO:0000256" key="10">
    <source>
        <dbReference type="ARBA" id="ARBA00023136"/>
    </source>
</evidence>
<dbReference type="GO" id="GO:0005524">
    <property type="term" value="F:ATP binding"/>
    <property type="evidence" value="ECO:0007669"/>
    <property type="project" value="UniProtKB-UniRule"/>
</dbReference>
<keyword evidence="5 11" id="KW-0547">Nucleotide-binding</keyword>
<dbReference type="InterPro" id="IPR003820">
    <property type="entry name" value="KdpC"/>
</dbReference>
<keyword evidence="10 11" id="KW-0472">Membrane</keyword>
<keyword evidence="14" id="KW-1185">Reference proteome</keyword>
<evidence type="ECO:0000256" key="11">
    <source>
        <dbReference type="HAMAP-Rule" id="MF_00276"/>
    </source>
</evidence>
<keyword evidence="4 11" id="KW-0812">Transmembrane</keyword>
<name>A0A2I5TAI4_SERS3</name>
<reference evidence="13 14" key="1">
    <citation type="journal article" date="2013" name="Genome Announc.">
        <title>Draft genome sequence of Serratia sp. strain ATCC 39006, a model bacterium for analysis of the biosynthesis and regulation of prodigiosin, a carbapenem, and gas vesicles.</title>
        <authorList>
            <person name="Fineran P.C."/>
            <person name="Iglesias Cans M.C."/>
            <person name="Ramsay J.P."/>
            <person name="Wilf N.M."/>
            <person name="Cossyleon D."/>
            <person name="McNeil M.B."/>
            <person name="Williamson N.R."/>
            <person name="Monson R.E."/>
            <person name="Becher S.A."/>
            <person name="Stanton J.A."/>
            <person name="Brugger K."/>
            <person name="Brown S.D."/>
            <person name="Salmond G.P."/>
        </authorList>
    </citation>
    <scope>NUCLEOTIDE SEQUENCE [LARGE SCALE GENOMIC DNA]</scope>
    <source>
        <strain evidence="13">ATCC 39006</strain>
        <strain evidence="14">ATCC 39006 / SC 11482</strain>
    </source>
</reference>
<dbReference type="KEGG" id="sera:Ser39006_018175"/>
<dbReference type="GO" id="GO:0005886">
    <property type="term" value="C:plasma membrane"/>
    <property type="evidence" value="ECO:0007669"/>
    <property type="project" value="UniProtKB-SubCell"/>
</dbReference>
<evidence type="ECO:0000256" key="3">
    <source>
        <dbReference type="ARBA" id="ARBA00022538"/>
    </source>
</evidence>
<dbReference type="RefSeq" id="WP_021015122.1">
    <property type="nucleotide sequence ID" value="NZ_CP025084.1"/>
</dbReference>
<comment type="similarity">
    <text evidence="11">Belongs to the KdpC family.</text>
</comment>
<keyword evidence="13" id="KW-0378">Hydrolase</keyword>
<keyword evidence="9 11" id="KW-0406">Ion transport</keyword>
<keyword evidence="6 11" id="KW-0067">ATP-binding</keyword>
<dbReference type="KEGG" id="serq:CWC46_18175"/>
<dbReference type="Proteomes" id="UP000017700">
    <property type="component" value="Chromosome"/>
</dbReference>
<keyword evidence="1 11" id="KW-0813">Transport</keyword>
<gene>
    <name evidence="11" type="primary">kdpC</name>
    <name evidence="12" type="ORF">CWC46_18175</name>
    <name evidence="13" type="ORF">Ser39006_018175</name>
</gene>
<evidence type="ECO:0000256" key="6">
    <source>
        <dbReference type="ARBA" id="ARBA00022840"/>
    </source>
</evidence>
<dbReference type="STRING" id="104623.Ser39006_01856"/>
<dbReference type="PIRSF" id="PIRSF001296">
    <property type="entry name" value="K_ATPase_KdpC"/>
    <property type="match status" value="1"/>
</dbReference>
<evidence type="ECO:0000313" key="14">
    <source>
        <dbReference type="Proteomes" id="UP000017700"/>
    </source>
</evidence>
<evidence type="ECO:0000256" key="5">
    <source>
        <dbReference type="ARBA" id="ARBA00022741"/>
    </source>
</evidence>
<organism evidence="13 14">
    <name type="scientific">Serratia sp. (strain ATCC 39006)</name>
    <name type="common">Prodigiosinella confusarubida</name>
    <dbReference type="NCBI Taxonomy" id="104623"/>
    <lineage>
        <taxon>Bacteria</taxon>
        <taxon>Pseudomonadati</taxon>
        <taxon>Pseudomonadota</taxon>
        <taxon>Gammaproteobacteria</taxon>
        <taxon>Enterobacterales</taxon>
        <taxon>Pectobacteriaceae</taxon>
        <taxon>Prodigiosinella</taxon>
    </lineage>
</organism>
<evidence type="ECO:0000256" key="7">
    <source>
        <dbReference type="ARBA" id="ARBA00022958"/>
    </source>
</evidence>
<dbReference type="OrthoDB" id="9788285at2"/>
<evidence type="ECO:0000256" key="4">
    <source>
        <dbReference type="ARBA" id="ARBA00022692"/>
    </source>
</evidence>
<dbReference type="EMBL" id="CP025085">
    <property type="protein sequence ID" value="AUH01564.1"/>
    <property type="molecule type" value="Genomic_DNA"/>
</dbReference>
<accession>A0A2I5TAI4</accession>
<evidence type="ECO:0000313" key="12">
    <source>
        <dbReference type="EMBL" id="AUH01564.1"/>
    </source>
</evidence>
<evidence type="ECO:0000313" key="15">
    <source>
        <dbReference type="Proteomes" id="UP000233778"/>
    </source>
</evidence>
<dbReference type="NCBIfam" id="TIGR00681">
    <property type="entry name" value="kdpC"/>
    <property type="match status" value="1"/>
</dbReference>
<reference evidence="13" key="2">
    <citation type="submission" date="2013-09" db="EMBL/GenBank/DDBJ databases">
        <authorList>
            <person name="Wang G."/>
            <person name="Yang Y."/>
            <person name="Su Y."/>
        </authorList>
    </citation>
    <scope>NUCLEOTIDE SEQUENCE</scope>
    <source>
        <strain evidence="13">ATCC 39006</strain>
    </source>
</reference>
<dbReference type="Proteomes" id="UP000233778">
    <property type="component" value="Chromosome"/>
</dbReference>
<comment type="function">
    <text evidence="11">Part of the high-affinity ATP-driven potassium transport (or Kdp) system, which catalyzes the hydrolysis of ATP coupled with the electrogenic transport of potassium into the cytoplasm. This subunit acts as a catalytic chaperone that increases the ATP-binding affinity of the ATP-hydrolyzing subunit KdpB by the formation of a transient KdpB/KdpC/ATP ternary complex.</text>
</comment>